<protein>
    <submittedName>
        <fullName evidence="1">Uncharacterized protein</fullName>
    </submittedName>
</protein>
<accession>A0AAQ3RW99</accession>
<evidence type="ECO:0000313" key="2">
    <source>
        <dbReference type="Proteomes" id="UP001374535"/>
    </source>
</evidence>
<dbReference type="EMBL" id="CP144696">
    <property type="protein sequence ID" value="WVZ10269.1"/>
    <property type="molecule type" value="Genomic_DNA"/>
</dbReference>
<name>A0AAQ3RW99_VIGMU</name>
<reference evidence="1 2" key="1">
    <citation type="journal article" date="2023" name="Life. Sci Alliance">
        <title>Evolutionary insights into 3D genome organization and epigenetic landscape of Vigna mungo.</title>
        <authorList>
            <person name="Junaid A."/>
            <person name="Singh B."/>
            <person name="Bhatia S."/>
        </authorList>
    </citation>
    <scope>NUCLEOTIDE SEQUENCE [LARGE SCALE GENOMIC DNA]</scope>
    <source>
        <strain evidence="1">Urdbean</strain>
    </source>
</reference>
<dbReference type="AlphaFoldDB" id="A0AAQ3RW99"/>
<dbReference type="Proteomes" id="UP001374535">
    <property type="component" value="Chromosome 5"/>
</dbReference>
<proteinExistence type="predicted"/>
<keyword evidence="2" id="KW-1185">Reference proteome</keyword>
<gene>
    <name evidence="1" type="ORF">V8G54_014799</name>
</gene>
<dbReference type="CDD" id="cd00195">
    <property type="entry name" value="UBCc_UEV"/>
    <property type="match status" value="1"/>
</dbReference>
<sequence length="185" mass="20802">MSIVTVSSAEIEGKTGCTRSTKKCSKKKTVDPDIKVVFVDSNIFKWKGLIKGANSRFTFSILEQYTIQPPQVVGMLSRDKRGRVVMAIDVYGDVGNNQNYESDTVAIIVGSGNKKDSDDWSGRNWPRGWHRNGNQWEHCDGRADDIVSGSRSNRNGENSKIASYMAFREPGKHIISQRERYNNSH</sequence>
<evidence type="ECO:0000313" key="1">
    <source>
        <dbReference type="EMBL" id="WVZ10269.1"/>
    </source>
</evidence>
<organism evidence="1 2">
    <name type="scientific">Vigna mungo</name>
    <name type="common">Black gram</name>
    <name type="synonym">Phaseolus mungo</name>
    <dbReference type="NCBI Taxonomy" id="3915"/>
    <lineage>
        <taxon>Eukaryota</taxon>
        <taxon>Viridiplantae</taxon>
        <taxon>Streptophyta</taxon>
        <taxon>Embryophyta</taxon>
        <taxon>Tracheophyta</taxon>
        <taxon>Spermatophyta</taxon>
        <taxon>Magnoliopsida</taxon>
        <taxon>eudicotyledons</taxon>
        <taxon>Gunneridae</taxon>
        <taxon>Pentapetalae</taxon>
        <taxon>rosids</taxon>
        <taxon>fabids</taxon>
        <taxon>Fabales</taxon>
        <taxon>Fabaceae</taxon>
        <taxon>Papilionoideae</taxon>
        <taxon>50 kb inversion clade</taxon>
        <taxon>NPAAA clade</taxon>
        <taxon>indigoferoid/millettioid clade</taxon>
        <taxon>Phaseoleae</taxon>
        <taxon>Vigna</taxon>
    </lineage>
</organism>